<dbReference type="PIRSF" id="PIRSF005900">
    <property type="entry name" value="Dps"/>
    <property type="match status" value="1"/>
</dbReference>
<dbReference type="PANTHER" id="PTHR42932:SF2">
    <property type="entry name" value="DNA PROTECTION DURING STARVATION PROTEIN 1"/>
    <property type="match status" value="1"/>
</dbReference>
<comment type="similarity">
    <text evidence="1 2">Belongs to the Dps family.</text>
</comment>
<dbReference type="CDD" id="cd01043">
    <property type="entry name" value="DPS"/>
    <property type="match status" value="1"/>
</dbReference>
<dbReference type="PANTHER" id="PTHR42932">
    <property type="entry name" value="GENERAL STRESS PROTEIN 20U"/>
    <property type="match status" value="1"/>
</dbReference>
<feature type="domain" description="Ferritin/DPS" evidence="3">
    <location>
        <begin position="10"/>
        <end position="144"/>
    </location>
</feature>
<evidence type="ECO:0000259" key="3">
    <source>
        <dbReference type="Pfam" id="PF00210"/>
    </source>
</evidence>
<comment type="caution">
    <text evidence="4">The sequence shown here is derived from an EMBL/GenBank/DDBJ whole genome shotgun (WGS) entry which is preliminary data.</text>
</comment>
<reference evidence="4 5" key="1">
    <citation type="journal article" date="2019" name="Int. J. Syst. Evol. Microbiol.">
        <title>The Global Catalogue of Microorganisms (GCM) 10K type strain sequencing project: providing services to taxonomists for standard genome sequencing and annotation.</title>
        <authorList>
            <consortium name="The Broad Institute Genomics Platform"/>
            <consortium name="The Broad Institute Genome Sequencing Center for Infectious Disease"/>
            <person name="Wu L."/>
            <person name="Ma J."/>
        </authorList>
    </citation>
    <scope>NUCLEOTIDE SEQUENCE [LARGE SCALE GENOMIC DNA]</scope>
    <source>
        <strain evidence="4 5">JCM 13316</strain>
    </source>
</reference>
<dbReference type="Proteomes" id="UP001500784">
    <property type="component" value="Unassembled WGS sequence"/>
</dbReference>
<dbReference type="PRINTS" id="PR01346">
    <property type="entry name" value="HELNAPAPROT"/>
</dbReference>
<dbReference type="InterPro" id="IPR008331">
    <property type="entry name" value="Ferritin_DPS_dom"/>
</dbReference>
<evidence type="ECO:0000256" key="1">
    <source>
        <dbReference type="ARBA" id="ARBA00009497"/>
    </source>
</evidence>
<keyword evidence="5" id="KW-1185">Reference proteome</keyword>
<protein>
    <submittedName>
        <fullName evidence="4">DNA starvation/stationary phase protection protein</fullName>
    </submittedName>
</protein>
<dbReference type="InterPro" id="IPR009078">
    <property type="entry name" value="Ferritin-like_SF"/>
</dbReference>
<dbReference type="Pfam" id="PF00210">
    <property type="entry name" value="Ferritin"/>
    <property type="match status" value="1"/>
</dbReference>
<evidence type="ECO:0000256" key="2">
    <source>
        <dbReference type="RuleBase" id="RU003875"/>
    </source>
</evidence>
<dbReference type="Gene3D" id="1.20.1260.10">
    <property type="match status" value="1"/>
</dbReference>
<proteinExistence type="inferred from homology"/>
<dbReference type="PROSITE" id="PS00818">
    <property type="entry name" value="DPS_1"/>
    <property type="match status" value="1"/>
</dbReference>
<organism evidence="4 5">
    <name type="scientific">Arthrobacter gandavensis</name>
    <dbReference type="NCBI Taxonomy" id="169960"/>
    <lineage>
        <taxon>Bacteria</taxon>
        <taxon>Bacillati</taxon>
        <taxon>Actinomycetota</taxon>
        <taxon>Actinomycetes</taxon>
        <taxon>Micrococcales</taxon>
        <taxon>Micrococcaceae</taxon>
        <taxon>Arthrobacter</taxon>
    </lineage>
</organism>
<gene>
    <name evidence="4" type="ORF">GCM10009688_08170</name>
</gene>
<sequence>MKASQQLTTNLQSVLVDLIELHLQGKQAHWNVVGKNFRDLHLQLDEIIDDARLFADELAERMRALQAVPDGRSTAVAEGTSLPPFPAGLVDTKDTVTLVVSLLRGTVQTMRDVHDQVDEEDPTTADILHGFIGKLEQYAWMVDAENLAPTATVVSPEGADKAPTT</sequence>
<evidence type="ECO:0000313" key="4">
    <source>
        <dbReference type="EMBL" id="GAA1906575.1"/>
    </source>
</evidence>
<name>A0ABN2NXS5_9MICC</name>
<dbReference type="SUPFAM" id="SSF47240">
    <property type="entry name" value="Ferritin-like"/>
    <property type="match status" value="1"/>
</dbReference>
<dbReference type="InterPro" id="IPR012347">
    <property type="entry name" value="Ferritin-like"/>
</dbReference>
<dbReference type="InterPro" id="IPR023188">
    <property type="entry name" value="DPS_DNA-bd_CS"/>
</dbReference>
<dbReference type="InterPro" id="IPR002177">
    <property type="entry name" value="DPS_DNA-bd"/>
</dbReference>
<accession>A0ABN2NXS5</accession>
<evidence type="ECO:0000313" key="5">
    <source>
        <dbReference type="Proteomes" id="UP001500784"/>
    </source>
</evidence>
<dbReference type="RefSeq" id="WP_152225124.1">
    <property type="nucleotide sequence ID" value="NZ_BAAALV010000002.1"/>
</dbReference>
<dbReference type="EMBL" id="BAAALV010000002">
    <property type="protein sequence ID" value="GAA1906575.1"/>
    <property type="molecule type" value="Genomic_DNA"/>
</dbReference>